<evidence type="ECO:0000313" key="3">
    <source>
        <dbReference type="Proteomes" id="UP000077202"/>
    </source>
</evidence>
<evidence type="ECO:0000313" key="2">
    <source>
        <dbReference type="EMBL" id="OAE24082.1"/>
    </source>
</evidence>
<reference evidence="2" key="1">
    <citation type="submission" date="2016-03" db="EMBL/GenBank/DDBJ databases">
        <title>Mechanisms controlling the formation of the plant cell surface in tip-growing cells are functionally conserved among land plants.</title>
        <authorList>
            <person name="Honkanen S."/>
            <person name="Jones V.A."/>
            <person name="Morieri G."/>
            <person name="Champion C."/>
            <person name="Hetherington A.J."/>
            <person name="Kelly S."/>
            <person name="Saint-Marcoux D."/>
            <person name="Proust H."/>
            <person name="Prescott H."/>
            <person name="Dolan L."/>
        </authorList>
    </citation>
    <scope>NUCLEOTIDE SEQUENCE [LARGE SCALE GENOMIC DNA]</scope>
    <source>
        <tissue evidence="2">Whole gametophyte</tissue>
    </source>
</reference>
<proteinExistence type="predicted"/>
<keyword evidence="3" id="KW-1185">Reference proteome</keyword>
<evidence type="ECO:0000256" key="1">
    <source>
        <dbReference type="SAM" id="MobiDB-lite"/>
    </source>
</evidence>
<dbReference type="EMBL" id="LVLJ01002686">
    <property type="protein sequence ID" value="OAE24082.1"/>
    <property type="molecule type" value="Genomic_DNA"/>
</dbReference>
<feature type="region of interest" description="Disordered" evidence="1">
    <location>
        <begin position="127"/>
        <end position="154"/>
    </location>
</feature>
<protein>
    <submittedName>
        <fullName evidence="2">Uncharacterized protein</fullName>
    </submittedName>
</protein>
<dbReference type="Proteomes" id="UP000077202">
    <property type="component" value="Unassembled WGS sequence"/>
</dbReference>
<organism evidence="2 3">
    <name type="scientific">Marchantia polymorpha subsp. ruderalis</name>
    <dbReference type="NCBI Taxonomy" id="1480154"/>
    <lineage>
        <taxon>Eukaryota</taxon>
        <taxon>Viridiplantae</taxon>
        <taxon>Streptophyta</taxon>
        <taxon>Embryophyta</taxon>
        <taxon>Marchantiophyta</taxon>
        <taxon>Marchantiopsida</taxon>
        <taxon>Marchantiidae</taxon>
        <taxon>Marchantiales</taxon>
        <taxon>Marchantiaceae</taxon>
        <taxon>Marchantia</taxon>
    </lineage>
</organism>
<sequence length="163" mass="17730">MASSLQHAIIENLSRRGRQAKVVELDPDLSTLVLVWGIQKWKGFRTGKLISALFGACEAGPMEDFAKKFCSAHWEQKLPSIRAVGIVVTGFSPRRLTSSSPLVLPSAGHLSINAIFRKASVSQADVNREPSFSSSTKTTATTQDQELKQPSPDLSIDLTVHLS</sequence>
<gene>
    <name evidence="2" type="ORF">AXG93_2402s1410</name>
</gene>
<accession>A0A176VUW4</accession>
<comment type="caution">
    <text evidence="2">The sequence shown here is derived from an EMBL/GenBank/DDBJ whole genome shotgun (WGS) entry which is preliminary data.</text>
</comment>
<feature type="compositionally biased region" description="Low complexity" evidence="1">
    <location>
        <begin position="131"/>
        <end position="142"/>
    </location>
</feature>
<name>A0A176VUW4_MARPO</name>
<dbReference type="AlphaFoldDB" id="A0A176VUW4"/>